<proteinExistence type="predicted"/>
<gene>
    <name evidence="3" type="ORF">H9698_00635</name>
</gene>
<evidence type="ECO:0000313" key="3">
    <source>
        <dbReference type="EMBL" id="HJC71286.1"/>
    </source>
</evidence>
<dbReference type="Gene3D" id="2.40.260.10">
    <property type="entry name" value="Sortase"/>
    <property type="match status" value="1"/>
</dbReference>
<name>A0A9D2Q4D7_9FIRM</name>
<dbReference type="EMBL" id="DWWA01000006">
    <property type="protein sequence ID" value="HJC71286.1"/>
    <property type="molecule type" value="Genomic_DNA"/>
</dbReference>
<protein>
    <submittedName>
        <fullName evidence="3">Class D sortase</fullName>
    </submittedName>
</protein>
<evidence type="ECO:0000256" key="2">
    <source>
        <dbReference type="PIRSR" id="PIRSR605754-1"/>
    </source>
</evidence>
<comment type="caution">
    <text evidence="3">The sequence shown here is derived from an EMBL/GenBank/DDBJ whole genome shotgun (WGS) entry which is preliminary data.</text>
</comment>
<dbReference type="SUPFAM" id="SSF63817">
    <property type="entry name" value="Sortase"/>
    <property type="match status" value="1"/>
</dbReference>
<dbReference type="AlphaFoldDB" id="A0A9D2Q4D7"/>
<evidence type="ECO:0000256" key="1">
    <source>
        <dbReference type="ARBA" id="ARBA00022801"/>
    </source>
</evidence>
<feature type="active site" description="Acyl-thioester intermediate" evidence="2">
    <location>
        <position position="191"/>
    </location>
</feature>
<reference evidence="3" key="2">
    <citation type="submission" date="2021-04" db="EMBL/GenBank/DDBJ databases">
        <authorList>
            <person name="Gilroy R."/>
        </authorList>
    </citation>
    <scope>NUCLEOTIDE SEQUENCE</scope>
    <source>
        <strain evidence="3">5933</strain>
    </source>
</reference>
<sequence length="229" mass="24585">MLSPRRIRMLLFALCGILSVALLGMLILIITTAMKKAEPVSSSISVPSSSAPILSSSSSISESVSQPREVISLDDFGGEPYVGEAYGRLTISGTEVDCDLYYGDSEAQMSKGAGTYTGAHIPGENGTVLLAGHTGSFFRDFESAEIGAGIQIETRYGTYHYEIVDMQPAKATDETAYDLTREEENIILYTCYPFGQLTPTPYRYFIYGEFVSGPEISDGTQAGSTSNAG</sequence>
<dbReference type="InterPro" id="IPR023365">
    <property type="entry name" value="Sortase_dom-sf"/>
</dbReference>
<dbReference type="NCBIfam" id="TIGR01076">
    <property type="entry name" value="sortase_fam"/>
    <property type="match status" value="1"/>
</dbReference>
<dbReference type="Proteomes" id="UP000823918">
    <property type="component" value="Unassembled WGS sequence"/>
</dbReference>
<dbReference type="Pfam" id="PF04203">
    <property type="entry name" value="Sortase"/>
    <property type="match status" value="1"/>
</dbReference>
<dbReference type="CDD" id="cd05828">
    <property type="entry name" value="Sortase_D_1"/>
    <property type="match status" value="1"/>
</dbReference>
<evidence type="ECO:0000313" key="4">
    <source>
        <dbReference type="Proteomes" id="UP000823918"/>
    </source>
</evidence>
<dbReference type="InterPro" id="IPR005754">
    <property type="entry name" value="Sortase"/>
</dbReference>
<feature type="active site" description="Proton donor/acceptor" evidence="2">
    <location>
        <position position="133"/>
    </location>
</feature>
<accession>A0A9D2Q4D7</accession>
<dbReference type="InterPro" id="IPR041999">
    <property type="entry name" value="Sortase_D_1"/>
</dbReference>
<keyword evidence="1" id="KW-0378">Hydrolase</keyword>
<reference evidence="3" key="1">
    <citation type="journal article" date="2021" name="PeerJ">
        <title>Extensive microbial diversity within the chicken gut microbiome revealed by metagenomics and culture.</title>
        <authorList>
            <person name="Gilroy R."/>
            <person name="Ravi A."/>
            <person name="Getino M."/>
            <person name="Pursley I."/>
            <person name="Horton D.L."/>
            <person name="Alikhan N.F."/>
            <person name="Baker D."/>
            <person name="Gharbi K."/>
            <person name="Hall N."/>
            <person name="Watson M."/>
            <person name="Adriaenssens E.M."/>
            <person name="Foster-Nyarko E."/>
            <person name="Jarju S."/>
            <person name="Secka A."/>
            <person name="Antonio M."/>
            <person name="Oren A."/>
            <person name="Chaudhuri R.R."/>
            <person name="La Ragione R."/>
            <person name="Hildebrand F."/>
            <person name="Pallen M.J."/>
        </authorList>
    </citation>
    <scope>NUCLEOTIDE SEQUENCE</scope>
    <source>
        <strain evidence="3">5933</strain>
    </source>
</reference>
<dbReference type="GO" id="GO:0016787">
    <property type="term" value="F:hydrolase activity"/>
    <property type="evidence" value="ECO:0007669"/>
    <property type="project" value="UniProtKB-KW"/>
</dbReference>
<organism evidence="3 4">
    <name type="scientific">Candidatus Ruthenibacterium merdavium</name>
    <dbReference type="NCBI Taxonomy" id="2838752"/>
    <lineage>
        <taxon>Bacteria</taxon>
        <taxon>Bacillati</taxon>
        <taxon>Bacillota</taxon>
        <taxon>Clostridia</taxon>
        <taxon>Eubacteriales</taxon>
        <taxon>Oscillospiraceae</taxon>
        <taxon>Ruthenibacterium</taxon>
    </lineage>
</organism>